<evidence type="ECO:0000313" key="1">
    <source>
        <dbReference type="EMBL" id="GFH18721.1"/>
    </source>
</evidence>
<keyword evidence="2" id="KW-1185">Reference proteome</keyword>
<name>A0A699Z963_HAELA</name>
<comment type="caution">
    <text evidence="1">The sequence shown here is derived from an EMBL/GenBank/DDBJ whole genome shotgun (WGS) entry which is preliminary data.</text>
</comment>
<reference evidence="1 2" key="1">
    <citation type="submission" date="2020-02" db="EMBL/GenBank/DDBJ databases">
        <title>Draft genome sequence of Haematococcus lacustris strain NIES-144.</title>
        <authorList>
            <person name="Morimoto D."/>
            <person name="Nakagawa S."/>
            <person name="Yoshida T."/>
            <person name="Sawayama S."/>
        </authorList>
    </citation>
    <scope>NUCLEOTIDE SEQUENCE [LARGE SCALE GENOMIC DNA]</scope>
    <source>
        <strain evidence="1 2">NIES-144</strain>
    </source>
</reference>
<accession>A0A699Z963</accession>
<gene>
    <name evidence="1" type="ORF">HaLaN_15572</name>
</gene>
<feature type="non-terminal residue" evidence="1">
    <location>
        <position position="1"/>
    </location>
</feature>
<proteinExistence type="predicted"/>
<protein>
    <submittedName>
        <fullName evidence="1">Uncharacterized protein</fullName>
    </submittedName>
</protein>
<organism evidence="1 2">
    <name type="scientific">Haematococcus lacustris</name>
    <name type="common">Green alga</name>
    <name type="synonym">Haematococcus pluvialis</name>
    <dbReference type="NCBI Taxonomy" id="44745"/>
    <lineage>
        <taxon>Eukaryota</taxon>
        <taxon>Viridiplantae</taxon>
        <taxon>Chlorophyta</taxon>
        <taxon>core chlorophytes</taxon>
        <taxon>Chlorophyceae</taxon>
        <taxon>CS clade</taxon>
        <taxon>Chlamydomonadales</taxon>
        <taxon>Haematococcaceae</taxon>
        <taxon>Haematococcus</taxon>
    </lineage>
</organism>
<sequence>MVPSLVKMSSEHNWWGGMEGVLWTIQEFDATGKLHHEFNAVQHSASTWLVAALHGARITRGHCVVDERSFNQAMSNLTGCGKRTIVTGAALSTSKLLPACCLSKQTTRDPGCWRGCRTRLPLPKICAASSGAAAPCTIVPARLLNCTSPCGPTRAHLCICGSAAWMTGRRTSANGPDSTRLAAAGPGVEWRCGK</sequence>
<dbReference type="EMBL" id="BLLF01001344">
    <property type="protein sequence ID" value="GFH18721.1"/>
    <property type="molecule type" value="Genomic_DNA"/>
</dbReference>
<dbReference type="Proteomes" id="UP000485058">
    <property type="component" value="Unassembled WGS sequence"/>
</dbReference>
<dbReference type="AlphaFoldDB" id="A0A699Z963"/>
<evidence type="ECO:0000313" key="2">
    <source>
        <dbReference type="Proteomes" id="UP000485058"/>
    </source>
</evidence>